<evidence type="ECO:0000313" key="1">
    <source>
        <dbReference type="EMBL" id="CAI8009531.1"/>
    </source>
</evidence>
<accession>A0AA35RFS6</accession>
<reference evidence="1" key="1">
    <citation type="submission" date="2023-03" db="EMBL/GenBank/DDBJ databases">
        <authorList>
            <person name="Steffen K."/>
            <person name="Cardenas P."/>
        </authorList>
    </citation>
    <scope>NUCLEOTIDE SEQUENCE</scope>
</reference>
<comment type="caution">
    <text evidence="1">The sequence shown here is derived from an EMBL/GenBank/DDBJ whole genome shotgun (WGS) entry which is preliminary data.</text>
</comment>
<evidence type="ECO:0000313" key="2">
    <source>
        <dbReference type="Proteomes" id="UP001174909"/>
    </source>
</evidence>
<dbReference type="Proteomes" id="UP001174909">
    <property type="component" value="Unassembled WGS sequence"/>
</dbReference>
<proteinExistence type="predicted"/>
<sequence>MIRSRRRWISSACADELALDELAFSRRCRSVWHARSSLVLAR</sequence>
<dbReference type="AlphaFoldDB" id="A0AA35RFS6"/>
<dbReference type="EMBL" id="CASHTH010000972">
    <property type="protein sequence ID" value="CAI8009531.1"/>
    <property type="molecule type" value="Genomic_DNA"/>
</dbReference>
<organism evidence="1 2">
    <name type="scientific">Geodia barretti</name>
    <name type="common">Barrett's horny sponge</name>
    <dbReference type="NCBI Taxonomy" id="519541"/>
    <lineage>
        <taxon>Eukaryota</taxon>
        <taxon>Metazoa</taxon>
        <taxon>Porifera</taxon>
        <taxon>Demospongiae</taxon>
        <taxon>Heteroscleromorpha</taxon>
        <taxon>Tetractinellida</taxon>
        <taxon>Astrophorina</taxon>
        <taxon>Geodiidae</taxon>
        <taxon>Geodia</taxon>
    </lineage>
</organism>
<keyword evidence="2" id="KW-1185">Reference proteome</keyword>
<protein>
    <submittedName>
        <fullName evidence="1">Uncharacterized protein</fullName>
    </submittedName>
</protein>
<gene>
    <name evidence="1" type="ORF">GBAR_LOCUS6382</name>
</gene>
<name>A0AA35RFS6_GEOBA</name>